<name>A0A7S2ICY6_9STRA</name>
<reference evidence="1" key="1">
    <citation type="submission" date="2021-01" db="EMBL/GenBank/DDBJ databases">
        <authorList>
            <person name="Corre E."/>
            <person name="Pelletier E."/>
            <person name="Niang G."/>
            <person name="Scheremetjew M."/>
            <person name="Finn R."/>
            <person name="Kale V."/>
            <person name="Holt S."/>
            <person name="Cochrane G."/>
            <person name="Meng A."/>
            <person name="Brown T."/>
            <person name="Cohen L."/>
        </authorList>
    </citation>
    <scope>NUCLEOTIDE SEQUENCE</scope>
    <source>
        <strain evidence="1">CCMP826</strain>
    </source>
</reference>
<dbReference type="EMBL" id="HBGV01017806">
    <property type="protein sequence ID" value="CAD9514408.1"/>
    <property type="molecule type" value="Transcribed_RNA"/>
</dbReference>
<gene>
    <name evidence="1" type="ORF">HTAM1171_LOCUS10991</name>
</gene>
<dbReference type="AlphaFoldDB" id="A0A7S2ICY6"/>
<accession>A0A7S2ICY6</accession>
<proteinExistence type="predicted"/>
<sequence>MADAKYAEHMEYLKQRLAESKKVQATRGKDAYVAAQTERLAKGPATWRQLKGVPLMIHEIKHVGNKPFMWGFATVAVTAVYAQMKFTDEMKANSDYWKTFHAEK</sequence>
<evidence type="ECO:0000313" key="1">
    <source>
        <dbReference type="EMBL" id="CAD9514408.1"/>
    </source>
</evidence>
<protein>
    <submittedName>
        <fullName evidence="1">Uncharacterized protein</fullName>
    </submittedName>
</protein>
<organism evidence="1">
    <name type="scientific">Helicotheca tamesis</name>
    <dbReference type="NCBI Taxonomy" id="374047"/>
    <lineage>
        <taxon>Eukaryota</taxon>
        <taxon>Sar</taxon>
        <taxon>Stramenopiles</taxon>
        <taxon>Ochrophyta</taxon>
        <taxon>Bacillariophyta</taxon>
        <taxon>Mediophyceae</taxon>
        <taxon>Lithodesmiophycidae</taxon>
        <taxon>Lithodesmiales</taxon>
        <taxon>Lithodesmiaceae</taxon>
        <taxon>Helicotheca</taxon>
    </lineage>
</organism>